<comment type="subcellular location">
    <subcellularLocation>
        <location evidence="1">Cell inner membrane</location>
        <topology evidence="1">Single-pass membrane protein</topology>
        <orientation evidence="1">Periplasmic side</orientation>
    </subcellularLocation>
    <subcellularLocation>
        <location evidence="10">Cell outer membrane</location>
        <topology evidence="10">Multi-pass membrane protein</topology>
    </subcellularLocation>
</comment>
<dbReference type="PROSITE" id="PS52016">
    <property type="entry name" value="TONB_DEPENDENT_REC_3"/>
    <property type="match status" value="1"/>
</dbReference>
<comment type="similarity">
    <text evidence="10">Belongs to the TonB-dependent receptor family.</text>
</comment>
<keyword evidence="3 10" id="KW-0813">Transport</keyword>
<keyword evidence="7" id="KW-0653">Protein transport</keyword>
<evidence type="ECO:0000259" key="12">
    <source>
        <dbReference type="PROSITE" id="PS52015"/>
    </source>
</evidence>
<dbReference type="Pfam" id="PF03544">
    <property type="entry name" value="TonB_C"/>
    <property type="match status" value="1"/>
</dbReference>
<dbReference type="GO" id="GO:0009279">
    <property type="term" value="C:cell outer membrane"/>
    <property type="evidence" value="ECO:0007669"/>
    <property type="project" value="UniProtKB-SubCell"/>
</dbReference>
<dbReference type="GO" id="GO:0055085">
    <property type="term" value="P:transmembrane transport"/>
    <property type="evidence" value="ECO:0007669"/>
    <property type="project" value="InterPro"/>
</dbReference>
<dbReference type="InterPro" id="IPR039426">
    <property type="entry name" value="TonB-dep_rcpt-like"/>
</dbReference>
<dbReference type="InterPro" id="IPR006260">
    <property type="entry name" value="TonB/TolA_C"/>
</dbReference>
<dbReference type="OrthoDB" id="1522859at2"/>
<dbReference type="Gene3D" id="2.170.130.10">
    <property type="entry name" value="TonB-dependent receptor, plug domain"/>
    <property type="match status" value="1"/>
</dbReference>
<evidence type="ECO:0000256" key="7">
    <source>
        <dbReference type="ARBA" id="ARBA00022927"/>
    </source>
</evidence>
<evidence type="ECO:0000256" key="1">
    <source>
        <dbReference type="ARBA" id="ARBA00004383"/>
    </source>
</evidence>
<dbReference type="InterPro" id="IPR008969">
    <property type="entry name" value="CarboxyPept-like_regulatory"/>
</dbReference>
<dbReference type="InterPro" id="IPR008756">
    <property type="entry name" value="Peptidase_M56"/>
</dbReference>
<gene>
    <name evidence="13" type="ORF">EWM59_12000</name>
</gene>
<keyword evidence="9 10" id="KW-0472">Membrane</keyword>
<keyword evidence="14" id="KW-1185">Reference proteome</keyword>
<name>A0A4Q5LZH4_9BACT</name>
<dbReference type="Pfam" id="PF05569">
    <property type="entry name" value="Peptidase_M56"/>
    <property type="match status" value="1"/>
</dbReference>
<dbReference type="SUPFAM" id="SSF56935">
    <property type="entry name" value="Porins"/>
    <property type="match status" value="1"/>
</dbReference>
<dbReference type="PANTHER" id="PTHR33446">
    <property type="entry name" value="PROTEIN TONB-RELATED"/>
    <property type="match status" value="1"/>
</dbReference>
<dbReference type="InterPro" id="IPR037682">
    <property type="entry name" value="TonB_C"/>
</dbReference>
<dbReference type="Proteomes" id="UP000293162">
    <property type="component" value="Unassembled WGS sequence"/>
</dbReference>
<dbReference type="NCBIfam" id="TIGR01352">
    <property type="entry name" value="tonB_Cterm"/>
    <property type="match status" value="1"/>
</dbReference>
<feature type="transmembrane region" description="Helical" evidence="11">
    <location>
        <begin position="127"/>
        <end position="150"/>
    </location>
</feature>
<dbReference type="GO" id="GO:0015031">
    <property type="term" value="P:protein transport"/>
    <property type="evidence" value="ECO:0007669"/>
    <property type="project" value="UniProtKB-KW"/>
</dbReference>
<comment type="caution">
    <text evidence="13">The sequence shown here is derived from an EMBL/GenBank/DDBJ whole genome shotgun (WGS) entry which is preliminary data.</text>
</comment>
<evidence type="ECO:0000256" key="9">
    <source>
        <dbReference type="ARBA" id="ARBA00023136"/>
    </source>
</evidence>
<dbReference type="PROSITE" id="PS52015">
    <property type="entry name" value="TONB_CTD"/>
    <property type="match status" value="1"/>
</dbReference>
<dbReference type="InterPro" id="IPR037066">
    <property type="entry name" value="Plug_dom_sf"/>
</dbReference>
<evidence type="ECO:0000313" key="14">
    <source>
        <dbReference type="Proteomes" id="UP000293162"/>
    </source>
</evidence>
<feature type="domain" description="TonB C-terminal" evidence="12">
    <location>
        <begin position="459"/>
        <end position="555"/>
    </location>
</feature>
<keyword evidence="4" id="KW-1003">Cell membrane</keyword>
<dbReference type="InterPro" id="IPR012910">
    <property type="entry name" value="Plug_dom"/>
</dbReference>
<keyword evidence="6 10" id="KW-0812">Transmembrane</keyword>
<dbReference type="Pfam" id="PF13715">
    <property type="entry name" value="CarbopepD_reg_2"/>
    <property type="match status" value="1"/>
</dbReference>
<evidence type="ECO:0000256" key="3">
    <source>
        <dbReference type="ARBA" id="ARBA00022448"/>
    </source>
</evidence>
<accession>A0A4Q5LZH4</accession>
<reference evidence="13 14" key="1">
    <citation type="submission" date="2019-02" db="EMBL/GenBank/DDBJ databases">
        <title>Bacterial novel species Emticicia sp. 17J42-9 isolated from soil.</title>
        <authorList>
            <person name="Jung H.-Y."/>
        </authorList>
    </citation>
    <scope>NUCLEOTIDE SEQUENCE [LARGE SCALE GENOMIC DNA]</scope>
    <source>
        <strain evidence="13 14">17J42-9</strain>
    </source>
</reference>
<keyword evidence="10" id="KW-0998">Cell outer membrane</keyword>
<dbReference type="GO" id="GO:0031992">
    <property type="term" value="F:energy transducer activity"/>
    <property type="evidence" value="ECO:0007669"/>
    <property type="project" value="TreeGrafter"/>
</dbReference>
<evidence type="ECO:0000256" key="2">
    <source>
        <dbReference type="ARBA" id="ARBA00006555"/>
    </source>
</evidence>
<organism evidence="13 14">
    <name type="scientific">Emticicia agri</name>
    <dbReference type="NCBI Taxonomy" id="2492393"/>
    <lineage>
        <taxon>Bacteria</taxon>
        <taxon>Pseudomonadati</taxon>
        <taxon>Bacteroidota</taxon>
        <taxon>Cytophagia</taxon>
        <taxon>Cytophagales</taxon>
        <taxon>Leadbetterellaceae</taxon>
        <taxon>Emticicia</taxon>
    </lineage>
</organism>
<keyword evidence="5" id="KW-0997">Cell inner membrane</keyword>
<dbReference type="InterPro" id="IPR051045">
    <property type="entry name" value="TonB-dependent_transducer"/>
</dbReference>
<dbReference type="SUPFAM" id="SSF49464">
    <property type="entry name" value="Carboxypeptidase regulatory domain-like"/>
    <property type="match status" value="1"/>
</dbReference>
<evidence type="ECO:0000256" key="5">
    <source>
        <dbReference type="ARBA" id="ARBA00022519"/>
    </source>
</evidence>
<dbReference type="Pfam" id="PF07715">
    <property type="entry name" value="Plug"/>
    <property type="match status" value="1"/>
</dbReference>
<dbReference type="PANTHER" id="PTHR33446:SF2">
    <property type="entry name" value="PROTEIN TONB"/>
    <property type="match status" value="1"/>
</dbReference>
<evidence type="ECO:0000256" key="11">
    <source>
        <dbReference type="SAM" id="Phobius"/>
    </source>
</evidence>
<evidence type="ECO:0000256" key="6">
    <source>
        <dbReference type="ARBA" id="ARBA00022692"/>
    </source>
</evidence>
<sequence>MGAWQERQRTGAYVARIAHYVRIRRKIIKIMNFLFYLVQVNLYLLLFYAFYRLVLFGETFHHLNRVYLIASALLSFGIPLWYSEYVQSWLITKEINEVFYTIYDPSMILIQPTKGVSFTWGDILEGLYMAGMGIFTIRLLITLLQLILVLKNKDFEKFTAFSFFGYSFVDETLKKRDTILAHEHVHIQQLHSADVMIFEVIALLNWFNPVVYQYKKDIKHIHEFIADDIAAQNENSKADYAMLLFTQEFGLQPDQLTNRFFTHSTLKRRIQMLSKPRSRNIMLLKYGLAVPLFVLMLVLSSATVVTNQVLDLVEVKLTGLNESRVGFETPVHTIPEKGVQLADADDKVISGKVVSADDGKPLSGVIIEVVGKERGTTTDAKGDFKINVSADDKLRFSFKGYETTAIPVGDKTAITVSLKLKQPERIGLEEVKVTPDKSSIWGRDDVIFESVDENPEYPGGNTELFAFIGNNLKYPLEAEKNNIFGKVFARFIIRKDGSISDIKILKGIGYGCDEETVRVLSQMPRWKPGRQNGELVNVMFTIPVNFIMEENKIANITNVPTSYDRTRSVARVRLRGINGSENLFILDGKEIKREDMDQLNPDEIDSIHVLKDESAVKIYGEKGRNGVIIINRKITAKETKK</sequence>
<feature type="transmembrane region" description="Helical" evidence="11">
    <location>
        <begin position="33"/>
        <end position="54"/>
    </location>
</feature>
<dbReference type="Gene3D" id="2.60.40.1120">
    <property type="entry name" value="Carboxypeptidase-like, regulatory domain"/>
    <property type="match status" value="1"/>
</dbReference>
<evidence type="ECO:0000256" key="4">
    <source>
        <dbReference type="ARBA" id="ARBA00022475"/>
    </source>
</evidence>
<dbReference type="GO" id="GO:0098797">
    <property type="term" value="C:plasma membrane protein complex"/>
    <property type="evidence" value="ECO:0007669"/>
    <property type="project" value="TreeGrafter"/>
</dbReference>
<keyword evidence="8 11" id="KW-1133">Transmembrane helix</keyword>
<keyword evidence="10" id="KW-1134">Transmembrane beta strand</keyword>
<dbReference type="Gene3D" id="3.30.1150.10">
    <property type="match status" value="1"/>
</dbReference>
<dbReference type="EMBL" id="SEWF01000015">
    <property type="protein sequence ID" value="RYU95386.1"/>
    <property type="molecule type" value="Genomic_DNA"/>
</dbReference>
<protein>
    <submittedName>
        <fullName evidence="13">TonB family protein</fullName>
    </submittedName>
</protein>
<evidence type="ECO:0000313" key="13">
    <source>
        <dbReference type="EMBL" id="RYU95386.1"/>
    </source>
</evidence>
<evidence type="ECO:0000256" key="8">
    <source>
        <dbReference type="ARBA" id="ARBA00022989"/>
    </source>
</evidence>
<comment type="similarity">
    <text evidence="2">Belongs to the TonB family.</text>
</comment>
<feature type="transmembrane region" description="Helical" evidence="11">
    <location>
        <begin position="283"/>
        <end position="305"/>
    </location>
</feature>
<proteinExistence type="inferred from homology"/>
<dbReference type="SUPFAM" id="SSF74653">
    <property type="entry name" value="TolA/TonB C-terminal domain"/>
    <property type="match status" value="1"/>
</dbReference>
<dbReference type="AlphaFoldDB" id="A0A4Q5LZH4"/>
<evidence type="ECO:0000256" key="10">
    <source>
        <dbReference type="PROSITE-ProRule" id="PRU01360"/>
    </source>
</evidence>